<evidence type="ECO:0000313" key="3">
    <source>
        <dbReference type="Proteomes" id="UP000728185"/>
    </source>
</evidence>
<feature type="region of interest" description="Disordered" evidence="1">
    <location>
        <begin position="1"/>
        <end position="65"/>
    </location>
</feature>
<dbReference type="AlphaFoldDB" id="A0A8E0S235"/>
<gene>
    <name evidence="2" type="ORF">FBUS_06409</name>
</gene>
<dbReference type="Proteomes" id="UP000728185">
    <property type="component" value="Unassembled WGS sequence"/>
</dbReference>
<feature type="compositionally biased region" description="Polar residues" evidence="1">
    <location>
        <begin position="137"/>
        <end position="146"/>
    </location>
</feature>
<dbReference type="EMBL" id="LUCM01002666">
    <property type="protein sequence ID" value="KAA0197032.1"/>
    <property type="molecule type" value="Genomic_DNA"/>
</dbReference>
<keyword evidence="3" id="KW-1185">Reference proteome</keyword>
<feature type="region of interest" description="Disordered" evidence="1">
    <location>
        <begin position="98"/>
        <end position="146"/>
    </location>
</feature>
<evidence type="ECO:0000256" key="1">
    <source>
        <dbReference type="SAM" id="MobiDB-lite"/>
    </source>
</evidence>
<feature type="compositionally biased region" description="Low complexity" evidence="1">
    <location>
        <begin position="13"/>
        <end position="27"/>
    </location>
</feature>
<name>A0A8E0S235_9TREM</name>
<sequence length="146" mass="15956">MNITHLWNSPVKPASTPTPTTSEAFTTVNTESLISPIASQSELRTSDLDDSESEENTDSSALRFSDDLKKHLQRHSSNCPVEDLIREMIHPKPSLAIVPFDPAMVPPTFRREDSSAEDPDKMSPKNTAPSASMDVESISSTASRSV</sequence>
<feature type="compositionally biased region" description="Acidic residues" evidence="1">
    <location>
        <begin position="48"/>
        <end position="57"/>
    </location>
</feature>
<dbReference type="OrthoDB" id="6233122at2759"/>
<feature type="compositionally biased region" description="Polar residues" evidence="1">
    <location>
        <begin position="28"/>
        <end position="40"/>
    </location>
</feature>
<reference evidence="2" key="1">
    <citation type="submission" date="2019-05" db="EMBL/GenBank/DDBJ databases">
        <title>Annotation for the trematode Fasciolopsis buski.</title>
        <authorList>
            <person name="Choi Y.-J."/>
        </authorList>
    </citation>
    <scope>NUCLEOTIDE SEQUENCE</scope>
    <source>
        <strain evidence="2">HT</strain>
        <tissue evidence="2">Whole worm</tissue>
    </source>
</reference>
<proteinExistence type="predicted"/>
<accession>A0A8E0S235</accession>
<organism evidence="2 3">
    <name type="scientific">Fasciolopsis buskii</name>
    <dbReference type="NCBI Taxonomy" id="27845"/>
    <lineage>
        <taxon>Eukaryota</taxon>
        <taxon>Metazoa</taxon>
        <taxon>Spiralia</taxon>
        <taxon>Lophotrochozoa</taxon>
        <taxon>Platyhelminthes</taxon>
        <taxon>Trematoda</taxon>
        <taxon>Digenea</taxon>
        <taxon>Plagiorchiida</taxon>
        <taxon>Echinostomata</taxon>
        <taxon>Echinostomatoidea</taxon>
        <taxon>Fasciolidae</taxon>
        <taxon>Fasciolopsis</taxon>
    </lineage>
</organism>
<feature type="compositionally biased region" description="Basic and acidic residues" evidence="1">
    <location>
        <begin position="109"/>
        <end position="123"/>
    </location>
</feature>
<protein>
    <submittedName>
        <fullName evidence="2">Uncharacterized protein</fullName>
    </submittedName>
</protein>
<comment type="caution">
    <text evidence="2">The sequence shown here is derived from an EMBL/GenBank/DDBJ whole genome shotgun (WGS) entry which is preliminary data.</text>
</comment>
<evidence type="ECO:0000313" key="2">
    <source>
        <dbReference type="EMBL" id="KAA0197032.1"/>
    </source>
</evidence>